<evidence type="ECO:0000313" key="3">
    <source>
        <dbReference type="Proteomes" id="UP000054018"/>
    </source>
</evidence>
<accession>A0A0C9ZX90</accession>
<dbReference type="PANTHER" id="PTHR46564:SF1">
    <property type="entry name" value="TRANSPOSASE"/>
    <property type="match status" value="1"/>
</dbReference>
<dbReference type="STRING" id="765257.A0A0C9ZX90"/>
<evidence type="ECO:0000313" key="2">
    <source>
        <dbReference type="EMBL" id="KIK26837.1"/>
    </source>
</evidence>
<dbReference type="OrthoDB" id="2142724at2759"/>
<dbReference type="PANTHER" id="PTHR46564">
    <property type="entry name" value="TRANSPOSASE"/>
    <property type="match status" value="1"/>
</dbReference>
<evidence type="ECO:0000259" key="1">
    <source>
        <dbReference type="Pfam" id="PF13358"/>
    </source>
</evidence>
<name>A0A0C9ZX90_9AGAM</name>
<proteinExistence type="predicted"/>
<sequence>VMHVAVERLSKKRLEYLTRIGQYNADQLVFVDKSSVDRWTMYRGCAWSIRGMKAQRKAFSVLPALSLNDGIIHCEVVEGSFCTETFTQFIDGLLKNMRPYPAPNSIIVMDNCKIHKHADIQNMIEAR</sequence>
<reference evidence="2 3" key="1">
    <citation type="submission" date="2014-04" db="EMBL/GenBank/DDBJ databases">
        <authorList>
            <consortium name="DOE Joint Genome Institute"/>
            <person name="Kuo A."/>
            <person name="Kohler A."/>
            <person name="Costa M.D."/>
            <person name="Nagy L.G."/>
            <person name="Floudas D."/>
            <person name="Copeland A."/>
            <person name="Barry K.W."/>
            <person name="Cichocki N."/>
            <person name="Veneault-Fourrey C."/>
            <person name="LaButti K."/>
            <person name="Lindquist E.A."/>
            <person name="Lipzen A."/>
            <person name="Lundell T."/>
            <person name="Morin E."/>
            <person name="Murat C."/>
            <person name="Sun H."/>
            <person name="Tunlid A."/>
            <person name="Henrissat B."/>
            <person name="Grigoriev I.V."/>
            <person name="Hibbett D.S."/>
            <person name="Martin F."/>
            <person name="Nordberg H.P."/>
            <person name="Cantor M.N."/>
            <person name="Hua S.X."/>
        </authorList>
    </citation>
    <scope>NUCLEOTIDE SEQUENCE [LARGE SCALE GENOMIC DNA]</scope>
    <source>
        <strain evidence="2 3">441</strain>
    </source>
</reference>
<dbReference type="Proteomes" id="UP000054018">
    <property type="component" value="Unassembled WGS sequence"/>
</dbReference>
<organism evidence="2 3">
    <name type="scientific">Pisolithus microcarpus 441</name>
    <dbReference type="NCBI Taxonomy" id="765257"/>
    <lineage>
        <taxon>Eukaryota</taxon>
        <taxon>Fungi</taxon>
        <taxon>Dikarya</taxon>
        <taxon>Basidiomycota</taxon>
        <taxon>Agaricomycotina</taxon>
        <taxon>Agaricomycetes</taxon>
        <taxon>Agaricomycetidae</taxon>
        <taxon>Boletales</taxon>
        <taxon>Sclerodermatineae</taxon>
        <taxon>Pisolithaceae</taxon>
        <taxon>Pisolithus</taxon>
    </lineage>
</organism>
<protein>
    <recommendedName>
        <fullName evidence="1">Tc1-like transposase DDE domain-containing protein</fullName>
    </recommendedName>
</protein>
<dbReference type="Gene3D" id="3.30.420.10">
    <property type="entry name" value="Ribonuclease H-like superfamily/Ribonuclease H"/>
    <property type="match status" value="1"/>
</dbReference>
<feature type="non-terminal residue" evidence="2">
    <location>
        <position position="1"/>
    </location>
</feature>
<dbReference type="InterPro" id="IPR038717">
    <property type="entry name" value="Tc1-like_DDE_dom"/>
</dbReference>
<gene>
    <name evidence="2" type="ORF">PISMIDRAFT_94025</name>
</gene>
<dbReference type="AlphaFoldDB" id="A0A0C9ZX90"/>
<dbReference type="EMBL" id="KN833699">
    <property type="protein sequence ID" value="KIK26837.1"/>
    <property type="molecule type" value="Genomic_DNA"/>
</dbReference>
<keyword evidence="3" id="KW-1185">Reference proteome</keyword>
<dbReference type="GO" id="GO:0003676">
    <property type="term" value="F:nucleic acid binding"/>
    <property type="evidence" value="ECO:0007669"/>
    <property type="project" value="InterPro"/>
</dbReference>
<reference evidence="3" key="2">
    <citation type="submission" date="2015-01" db="EMBL/GenBank/DDBJ databases">
        <title>Evolutionary Origins and Diversification of the Mycorrhizal Mutualists.</title>
        <authorList>
            <consortium name="DOE Joint Genome Institute"/>
            <consortium name="Mycorrhizal Genomics Consortium"/>
            <person name="Kohler A."/>
            <person name="Kuo A."/>
            <person name="Nagy L.G."/>
            <person name="Floudas D."/>
            <person name="Copeland A."/>
            <person name="Barry K.W."/>
            <person name="Cichocki N."/>
            <person name="Veneault-Fourrey C."/>
            <person name="LaButti K."/>
            <person name="Lindquist E.A."/>
            <person name="Lipzen A."/>
            <person name="Lundell T."/>
            <person name="Morin E."/>
            <person name="Murat C."/>
            <person name="Riley R."/>
            <person name="Ohm R."/>
            <person name="Sun H."/>
            <person name="Tunlid A."/>
            <person name="Henrissat B."/>
            <person name="Grigoriev I.V."/>
            <person name="Hibbett D.S."/>
            <person name="Martin F."/>
        </authorList>
    </citation>
    <scope>NUCLEOTIDE SEQUENCE [LARGE SCALE GENOMIC DNA]</scope>
    <source>
        <strain evidence="3">441</strain>
    </source>
</reference>
<dbReference type="InterPro" id="IPR036397">
    <property type="entry name" value="RNaseH_sf"/>
</dbReference>
<dbReference type="Pfam" id="PF13358">
    <property type="entry name" value="DDE_3"/>
    <property type="match status" value="1"/>
</dbReference>
<feature type="domain" description="Tc1-like transposase DDE" evidence="1">
    <location>
        <begin position="27"/>
        <end position="126"/>
    </location>
</feature>
<dbReference type="HOGENOM" id="CLU_056788_11_1_1"/>